<feature type="non-terminal residue" evidence="11">
    <location>
        <position position="633"/>
    </location>
</feature>
<evidence type="ECO:0000256" key="6">
    <source>
        <dbReference type="ARBA" id="ARBA00023180"/>
    </source>
</evidence>
<dbReference type="Pfam" id="PF17808">
    <property type="entry name" value="fn3_PAP"/>
    <property type="match status" value="1"/>
</dbReference>
<dbReference type="SMR" id="A0A1D6EDB5"/>
<feature type="signal peptide" evidence="7">
    <location>
        <begin position="1"/>
        <end position="24"/>
    </location>
</feature>
<dbReference type="PANTHER" id="PTHR45778:SF38">
    <property type="entry name" value="PURPLE ACID PHOSPHATASE"/>
    <property type="match status" value="1"/>
</dbReference>
<accession>A0A1D6EDB5</accession>
<keyword evidence="4" id="KW-0964">Secreted</keyword>
<dbReference type="InterPro" id="IPR029052">
    <property type="entry name" value="Metallo-depent_PP-like"/>
</dbReference>
<sequence>MRPAEGAARLVCLLLLAAVAAGHAGVQPLARIAIHRARFALDASAAVRASPELLGTKGEDTAWVKVDLVTPHPGADDWVGVFSPSKFNASTCLGSHGSGPGPVICSAPIKYQFANYSSGYGESGKGALQFQLINQRQDFSFALFTGGLSNPKLIAVSNAIAFANPKAPVYPRLAQGKSWNEMTVTWTSGYESDEAYPFVEWGMKWSPPVRSAAGTVTFDRESVCGEPARSVGWRDPGFIHTAFLTDLWPNKEYYYKIGHMLPDGSVVWGKLSSFKAPPFPGQKSLQRVVIFGDMGKAERDGSNEYSNYQPGSLNTTDTLVKDLDNIDMVFHIGDITYANGYISQWDQFTQQVEEITSRVPYMVASGNHERDWPNSGSFFNGTDSGGECGVVAETMYYTPTENRANYWYSADYGMFRFCVADSEHDWREGTEQYEFIESCLATVDRKKQPWLVFIAHRVLGYSSGFFYGVDGSFAEPMSRQSLQKLWQKYRVDLAFYGHVHNYERTCPVYEEQCMSSEKSHYSGTMNGTIHVVVGGGGSHLSNFTAQRRPGVRQLHDAQGVQGLAGVRQGQLPSDFASDVTCIAAAREEQRGDRGRFCDSGLGSTSACNCNCLIRWSSETHIINPTLNKEHVDP</sequence>
<evidence type="ECO:0000256" key="2">
    <source>
        <dbReference type="ARBA" id="ARBA00008723"/>
    </source>
</evidence>
<evidence type="ECO:0000259" key="9">
    <source>
        <dbReference type="Pfam" id="PF16656"/>
    </source>
</evidence>
<comment type="subcellular location">
    <subcellularLocation>
        <location evidence="1">Secreted</location>
    </subcellularLocation>
</comment>
<dbReference type="GO" id="GO:0046872">
    <property type="term" value="F:metal ion binding"/>
    <property type="evidence" value="ECO:0007669"/>
    <property type="project" value="InterPro"/>
</dbReference>
<organism evidence="11">
    <name type="scientific">Zea mays</name>
    <name type="common">Maize</name>
    <dbReference type="NCBI Taxonomy" id="4577"/>
    <lineage>
        <taxon>Eukaryota</taxon>
        <taxon>Viridiplantae</taxon>
        <taxon>Streptophyta</taxon>
        <taxon>Embryophyta</taxon>
        <taxon>Tracheophyta</taxon>
        <taxon>Spermatophyta</taxon>
        <taxon>Magnoliopsida</taxon>
        <taxon>Liliopsida</taxon>
        <taxon>Poales</taxon>
        <taxon>Poaceae</taxon>
        <taxon>PACMAD clade</taxon>
        <taxon>Panicoideae</taxon>
        <taxon>Andropogonodae</taxon>
        <taxon>Andropogoneae</taxon>
        <taxon>Tripsacinae</taxon>
        <taxon>Zea</taxon>
    </lineage>
</organism>
<evidence type="ECO:0000256" key="4">
    <source>
        <dbReference type="ARBA" id="ARBA00022525"/>
    </source>
</evidence>
<dbReference type="EMBL" id="CM007648">
    <property type="protein sequence ID" value="ONM18284.1"/>
    <property type="molecule type" value="Genomic_DNA"/>
</dbReference>
<dbReference type="InterPro" id="IPR041792">
    <property type="entry name" value="MPP_PAP"/>
</dbReference>
<keyword evidence="7" id="KW-0378">Hydrolase</keyword>
<evidence type="ECO:0000256" key="5">
    <source>
        <dbReference type="ARBA" id="ARBA00022729"/>
    </source>
</evidence>
<dbReference type="Pfam" id="PF16656">
    <property type="entry name" value="Pur_ac_phosph_N"/>
    <property type="match status" value="1"/>
</dbReference>
<protein>
    <recommendedName>
        <fullName evidence="7">Purple acid phosphatase</fullName>
        <ecNumber evidence="7">3.1.3.2</ecNumber>
    </recommendedName>
</protein>
<dbReference type="Pfam" id="PF00149">
    <property type="entry name" value="Metallophos"/>
    <property type="match status" value="1"/>
</dbReference>
<evidence type="ECO:0000256" key="3">
    <source>
        <dbReference type="ARBA" id="ARBA00011738"/>
    </source>
</evidence>
<dbReference type="InterPro" id="IPR008963">
    <property type="entry name" value="Purple_acid_Pase-like_N"/>
</dbReference>
<feature type="chain" id="PRO_5011125315" description="Purple acid phosphatase" evidence="7">
    <location>
        <begin position="25"/>
        <end position="633"/>
    </location>
</feature>
<keyword evidence="6" id="KW-0325">Glycoprotein</keyword>
<comment type="catalytic activity">
    <reaction evidence="7">
        <text>a phosphate monoester + H2O = an alcohol + phosphate</text>
        <dbReference type="Rhea" id="RHEA:15017"/>
        <dbReference type="ChEBI" id="CHEBI:15377"/>
        <dbReference type="ChEBI" id="CHEBI:30879"/>
        <dbReference type="ChEBI" id="CHEBI:43474"/>
        <dbReference type="ChEBI" id="CHEBI:67140"/>
        <dbReference type="EC" id="3.1.3.2"/>
    </reaction>
</comment>
<name>A0A1D6EDB5_MAIZE</name>
<feature type="domain" description="Purple acid phosphatase Fn3-like" evidence="10">
    <location>
        <begin position="47"/>
        <end position="164"/>
    </location>
</feature>
<dbReference type="EC" id="3.1.3.2" evidence="7"/>
<evidence type="ECO:0000259" key="8">
    <source>
        <dbReference type="Pfam" id="PF00149"/>
    </source>
</evidence>
<dbReference type="GO" id="GO:0005576">
    <property type="term" value="C:extracellular region"/>
    <property type="evidence" value="ECO:0007669"/>
    <property type="project" value="UniProtKB-SubCell"/>
</dbReference>
<dbReference type="ExpressionAtlas" id="A0A1D6EDB5">
    <property type="expression patterns" value="baseline and differential"/>
</dbReference>
<feature type="domain" description="Calcineurin-like phosphoesterase" evidence="8">
    <location>
        <begin position="287"/>
        <end position="502"/>
    </location>
</feature>
<dbReference type="CDD" id="cd00839">
    <property type="entry name" value="MPP_PAPs"/>
    <property type="match status" value="1"/>
</dbReference>
<dbReference type="PANTHER" id="PTHR45778">
    <property type="entry name" value="PURPLE ACID PHOSPHATASE-RELATED"/>
    <property type="match status" value="1"/>
</dbReference>
<evidence type="ECO:0000256" key="1">
    <source>
        <dbReference type="ARBA" id="ARBA00004613"/>
    </source>
</evidence>
<gene>
    <name evidence="11" type="ORF">ZEAMMB73_Zm00001d004075</name>
</gene>
<dbReference type="InterPro" id="IPR015914">
    <property type="entry name" value="PAPs_N"/>
</dbReference>
<evidence type="ECO:0000259" key="10">
    <source>
        <dbReference type="Pfam" id="PF17808"/>
    </source>
</evidence>
<dbReference type="STRING" id="4577.A0A1D6EDB5"/>
<evidence type="ECO:0000256" key="7">
    <source>
        <dbReference type="RuleBase" id="RU361203"/>
    </source>
</evidence>
<feature type="domain" description="Purple acid phosphatase N-terminal" evidence="9">
    <location>
        <begin position="171"/>
        <end position="275"/>
    </location>
</feature>
<comment type="subunit">
    <text evidence="3">Homodimer.</text>
</comment>
<dbReference type="InterPro" id="IPR040974">
    <property type="entry name" value="Fn3_PAP"/>
</dbReference>
<dbReference type="InterPro" id="IPR004843">
    <property type="entry name" value="Calcineurin-like_PHP"/>
</dbReference>
<dbReference type="AlphaFoldDB" id="A0A1D6EDB5"/>
<comment type="similarity">
    <text evidence="2 7">Belongs to the metallophosphoesterase superfamily. Purple acid phosphatase family.</text>
</comment>
<keyword evidence="5 7" id="KW-0732">Signal</keyword>
<evidence type="ECO:0000313" key="11">
    <source>
        <dbReference type="EMBL" id="ONM18284.1"/>
    </source>
</evidence>
<proteinExistence type="inferred from homology"/>
<dbReference type="SUPFAM" id="SSF56300">
    <property type="entry name" value="Metallo-dependent phosphatases"/>
    <property type="match status" value="1"/>
</dbReference>
<dbReference type="Gene3D" id="2.60.40.380">
    <property type="entry name" value="Purple acid phosphatase-like, N-terminal"/>
    <property type="match status" value="1"/>
</dbReference>
<dbReference type="GO" id="GO:0003993">
    <property type="term" value="F:acid phosphatase activity"/>
    <property type="evidence" value="ECO:0007669"/>
    <property type="project" value="UniProtKB-EC"/>
</dbReference>
<reference evidence="11" key="1">
    <citation type="submission" date="2015-12" db="EMBL/GenBank/DDBJ databases">
        <title>Update maize B73 reference genome by single molecule sequencing technologies.</title>
        <authorList>
            <consortium name="Maize Genome Sequencing Project"/>
            <person name="Ware D."/>
        </authorList>
    </citation>
    <scope>NUCLEOTIDE SEQUENCE [LARGE SCALE GENOMIC DNA]</scope>
    <source>
        <tissue evidence="11">Seedling</tissue>
    </source>
</reference>
<dbReference type="Gene3D" id="3.60.21.10">
    <property type="match status" value="1"/>
</dbReference>
<dbReference type="SUPFAM" id="SSF49363">
    <property type="entry name" value="Purple acid phosphatase, N-terminal domain"/>
    <property type="match status" value="1"/>
</dbReference>